<dbReference type="AlphaFoldDB" id="A0A078APM2"/>
<name>A0A078APM2_STYLE</name>
<proteinExistence type="predicted"/>
<dbReference type="InParanoid" id="A0A078APM2"/>
<evidence type="ECO:0000256" key="1">
    <source>
        <dbReference type="SAM" id="MobiDB-lite"/>
    </source>
</evidence>
<dbReference type="EMBL" id="CCKQ01011684">
    <property type="protein sequence ID" value="CDW83252.1"/>
    <property type="molecule type" value="Genomic_DNA"/>
</dbReference>
<gene>
    <name evidence="2" type="primary">Contig14254.g15179</name>
    <name evidence="2" type="ORF">STYLEM_12294</name>
</gene>
<reference evidence="2 3" key="1">
    <citation type="submission" date="2014-06" db="EMBL/GenBank/DDBJ databases">
        <authorList>
            <person name="Swart Estienne"/>
        </authorList>
    </citation>
    <scope>NUCLEOTIDE SEQUENCE [LARGE SCALE GENOMIC DNA]</scope>
    <source>
        <strain evidence="2 3">130c</strain>
    </source>
</reference>
<sequence>MKKRCTSQLKVMNQQGLNKMRSKSSLAKHRMRVDVDKLIEELQKSIVKESNKQSIHQTTAVIKIGKDSNLNPTDYSRITFKKPGFKLSDRFKSQEKTQLSRENKQKRDVHSSKLSMLLLSDSQSEEDQDQHKNLVANYKDLGKRELDNLTKGSCRQMKKNSQIKDYVKNYYAQRDLQRQEVISNLLLSINNGVATNLSPALSRVKFNRYQDEQKRMQEDKLLEIETQNFPKNKQAYKIDQEMKELQNPNQSKNRLQIPLNQEIIQVNEQMKYLRLRIDSQKRQAFSRIMPRSQFLNQ</sequence>
<dbReference type="Proteomes" id="UP000039865">
    <property type="component" value="Unassembled WGS sequence"/>
</dbReference>
<accession>A0A078APM2</accession>
<organism evidence="2 3">
    <name type="scientific">Stylonychia lemnae</name>
    <name type="common">Ciliate</name>
    <dbReference type="NCBI Taxonomy" id="5949"/>
    <lineage>
        <taxon>Eukaryota</taxon>
        <taxon>Sar</taxon>
        <taxon>Alveolata</taxon>
        <taxon>Ciliophora</taxon>
        <taxon>Intramacronucleata</taxon>
        <taxon>Spirotrichea</taxon>
        <taxon>Stichotrichia</taxon>
        <taxon>Sporadotrichida</taxon>
        <taxon>Oxytrichidae</taxon>
        <taxon>Stylonychinae</taxon>
        <taxon>Stylonychia</taxon>
    </lineage>
</organism>
<evidence type="ECO:0000313" key="2">
    <source>
        <dbReference type="EMBL" id="CDW83252.1"/>
    </source>
</evidence>
<keyword evidence="3" id="KW-1185">Reference proteome</keyword>
<evidence type="ECO:0000313" key="3">
    <source>
        <dbReference type="Proteomes" id="UP000039865"/>
    </source>
</evidence>
<feature type="region of interest" description="Disordered" evidence="1">
    <location>
        <begin position="91"/>
        <end position="112"/>
    </location>
</feature>
<feature type="compositionally biased region" description="Basic and acidic residues" evidence="1">
    <location>
        <begin position="91"/>
        <end position="111"/>
    </location>
</feature>
<protein>
    <submittedName>
        <fullName evidence="2">Uncharacterized protein</fullName>
    </submittedName>
</protein>